<dbReference type="InterPro" id="IPR036291">
    <property type="entry name" value="NAD(P)-bd_dom_sf"/>
</dbReference>
<dbReference type="GO" id="GO:0008654">
    <property type="term" value="P:phospholipid biosynthetic process"/>
    <property type="evidence" value="ECO:0007669"/>
    <property type="project" value="InterPro"/>
</dbReference>
<dbReference type="OrthoDB" id="729130at2"/>
<dbReference type="PIRSF" id="PIRSF015578">
    <property type="entry name" value="Myoinos-ppht_syn"/>
    <property type="match status" value="1"/>
</dbReference>
<dbReference type="PANTHER" id="PTHR11510">
    <property type="entry name" value="MYO-INOSITOL-1 PHOSPHATE SYNTHASE"/>
    <property type="match status" value="1"/>
</dbReference>
<dbReference type="GO" id="GO:0004512">
    <property type="term" value="F:inositol-3-phosphate synthase activity"/>
    <property type="evidence" value="ECO:0007669"/>
    <property type="project" value="InterPro"/>
</dbReference>
<evidence type="ECO:0000313" key="5">
    <source>
        <dbReference type="Proteomes" id="UP000316603"/>
    </source>
</evidence>
<evidence type="ECO:0000313" key="4">
    <source>
        <dbReference type="EMBL" id="TWF84006.1"/>
    </source>
</evidence>
<dbReference type="AlphaFoldDB" id="A0A561TA82"/>
<feature type="region of interest" description="Disordered" evidence="2">
    <location>
        <begin position="371"/>
        <end position="409"/>
    </location>
</feature>
<accession>A0A561TA82</accession>
<dbReference type="Gene3D" id="3.40.50.720">
    <property type="entry name" value="NAD(P)-binding Rossmann-like Domain"/>
    <property type="match status" value="1"/>
</dbReference>
<evidence type="ECO:0000256" key="2">
    <source>
        <dbReference type="SAM" id="MobiDB-lite"/>
    </source>
</evidence>
<protein>
    <submittedName>
        <fullName evidence="4">Myo-inositol-1-phosphate synthase</fullName>
    </submittedName>
</protein>
<evidence type="ECO:0000259" key="3">
    <source>
        <dbReference type="Pfam" id="PF01658"/>
    </source>
</evidence>
<dbReference type="GO" id="GO:0006021">
    <property type="term" value="P:inositol biosynthetic process"/>
    <property type="evidence" value="ECO:0007669"/>
    <property type="project" value="InterPro"/>
</dbReference>
<dbReference type="InterPro" id="IPR002587">
    <property type="entry name" value="Myo-inos-1-P_Synthase"/>
</dbReference>
<reference evidence="4 5" key="1">
    <citation type="submission" date="2019-06" db="EMBL/GenBank/DDBJ databases">
        <title>Sequencing the genomes of 1000 actinobacteria strains.</title>
        <authorList>
            <person name="Klenk H.-P."/>
        </authorList>
    </citation>
    <scope>NUCLEOTIDE SEQUENCE [LARGE SCALE GENOMIC DNA]</scope>
    <source>
        <strain evidence="4 5">DSM 41695</strain>
    </source>
</reference>
<name>A0A561TA82_9ACTN</name>
<dbReference type="PROSITE" id="PS51257">
    <property type="entry name" value="PROKAR_LIPOPROTEIN"/>
    <property type="match status" value="1"/>
</dbReference>
<dbReference type="SUPFAM" id="SSF55347">
    <property type="entry name" value="Glyceraldehyde-3-phosphate dehydrogenase-like, C-terminal domain"/>
    <property type="match status" value="1"/>
</dbReference>
<comment type="similarity">
    <text evidence="1">Belongs to the myo-inositol 1-phosphate synthase family.</text>
</comment>
<proteinExistence type="inferred from homology"/>
<dbReference type="FunFam" id="3.30.360.10:FF:000033">
    <property type="entry name" value="Myo-Inositol-1-Phosphate Synthase"/>
    <property type="match status" value="1"/>
</dbReference>
<dbReference type="EMBL" id="VIWV01000001">
    <property type="protein sequence ID" value="TWF84006.1"/>
    <property type="molecule type" value="Genomic_DNA"/>
</dbReference>
<dbReference type="InterPro" id="IPR013021">
    <property type="entry name" value="Myo-inos-1-P_Synthase_GAPDH"/>
</dbReference>
<feature type="compositionally biased region" description="Pro residues" evidence="2">
    <location>
        <begin position="387"/>
        <end position="396"/>
    </location>
</feature>
<comment type="caution">
    <text evidence="4">The sequence shown here is derived from an EMBL/GenBank/DDBJ whole genome shotgun (WGS) entry which is preliminary data.</text>
</comment>
<dbReference type="Proteomes" id="UP000316603">
    <property type="component" value="Unassembled WGS sequence"/>
</dbReference>
<dbReference type="Gene3D" id="3.30.360.10">
    <property type="entry name" value="Dihydrodipicolinate Reductase, domain 2"/>
    <property type="match status" value="1"/>
</dbReference>
<dbReference type="Pfam" id="PF01658">
    <property type="entry name" value="Inos-1-P_synth"/>
    <property type="match status" value="1"/>
</dbReference>
<dbReference type="Pfam" id="PF07994">
    <property type="entry name" value="NAD_binding_5"/>
    <property type="match status" value="2"/>
</dbReference>
<dbReference type="SUPFAM" id="SSF51735">
    <property type="entry name" value="NAD(P)-binding Rossmann-fold domains"/>
    <property type="match status" value="1"/>
</dbReference>
<evidence type="ECO:0000256" key="1">
    <source>
        <dbReference type="ARBA" id="ARBA00010813"/>
    </source>
</evidence>
<sequence>MSVSRSDSRVGVWLVGARGSVATTVVAGCAAVTAGLHPPTGMVTESPVFADSGLPALTSLVFGGHDTLDCPLPKRAEALAAGGVLPPGLPSAVAAELAAADREIRPGGPAAGDTRSAEELIAAFASDIRDFVTRCDLDRAVVVNVASTEPAPVGSELPASSLYAAAALRAGCPYVNFTPSTGLHHPALAPLAEASGLPWAGRDGKTGQTLLRSVLGPMFAQRALAVRAWSGANLLGGGDGAALADPAAAAAKNAGKERVLADTLGTVPEGEVHIDDVPALGDWKTAWDHIAFDGFLGTRMILQTIWQGCDSALAAPLVLDLARLTARAHEAGLSGPLAELGFFFKDPVGEGPAGLTEQYARLTGFAERLRGAGQQTVPAPDAAAPGSPGPGVPGTPAPGGATHGGEESE</sequence>
<keyword evidence="5" id="KW-1185">Reference proteome</keyword>
<gene>
    <name evidence="4" type="ORF">FHX78_11940</name>
</gene>
<feature type="domain" description="Myo-inositol-1-phosphate synthase GAPDH-like" evidence="3">
    <location>
        <begin position="207"/>
        <end position="311"/>
    </location>
</feature>
<organism evidence="4 5">
    <name type="scientific">Streptomyces capillispiralis</name>
    <dbReference type="NCBI Taxonomy" id="68182"/>
    <lineage>
        <taxon>Bacteria</taxon>
        <taxon>Bacillati</taxon>
        <taxon>Actinomycetota</taxon>
        <taxon>Actinomycetes</taxon>
        <taxon>Kitasatosporales</taxon>
        <taxon>Streptomycetaceae</taxon>
        <taxon>Streptomyces</taxon>
    </lineage>
</organism>
<dbReference type="RefSeq" id="WP_145866198.1">
    <property type="nucleotide sequence ID" value="NZ_BNCE01000008.1"/>
</dbReference>